<comment type="caution">
    <text evidence="2">The sequence shown here is derived from an EMBL/GenBank/DDBJ whole genome shotgun (WGS) entry which is preliminary data.</text>
</comment>
<evidence type="ECO:0000313" key="2">
    <source>
        <dbReference type="EMBL" id="MFC5058796.1"/>
    </source>
</evidence>
<feature type="region of interest" description="Disordered" evidence="1">
    <location>
        <begin position="84"/>
        <end position="239"/>
    </location>
</feature>
<evidence type="ECO:0000313" key="3">
    <source>
        <dbReference type="Proteomes" id="UP001595833"/>
    </source>
</evidence>
<gene>
    <name evidence="2" type="ORF">ACFPFM_34225</name>
</gene>
<dbReference type="EMBL" id="JBHSJB010000034">
    <property type="protein sequence ID" value="MFC5058796.1"/>
    <property type="molecule type" value="Genomic_DNA"/>
</dbReference>
<accession>A0ABV9YDX2</accession>
<reference evidence="3" key="1">
    <citation type="journal article" date="2019" name="Int. J. Syst. Evol. Microbiol.">
        <title>The Global Catalogue of Microorganisms (GCM) 10K type strain sequencing project: providing services to taxonomists for standard genome sequencing and annotation.</title>
        <authorList>
            <consortium name="The Broad Institute Genomics Platform"/>
            <consortium name="The Broad Institute Genome Sequencing Center for Infectious Disease"/>
            <person name="Wu L."/>
            <person name="Ma J."/>
        </authorList>
    </citation>
    <scope>NUCLEOTIDE SEQUENCE [LARGE SCALE GENOMIC DNA]</scope>
    <source>
        <strain evidence="3">KCTC 12848</strain>
    </source>
</reference>
<name>A0ABV9YDX2_9PSEU</name>
<proteinExistence type="predicted"/>
<feature type="compositionally biased region" description="Pro residues" evidence="1">
    <location>
        <begin position="172"/>
        <end position="196"/>
    </location>
</feature>
<dbReference type="Proteomes" id="UP001595833">
    <property type="component" value="Unassembled WGS sequence"/>
</dbReference>
<feature type="compositionally biased region" description="Basic and acidic residues" evidence="1">
    <location>
        <begin position="1"/>
        <end position="10"/>
    </location>
</feature>
<sequence>MWPFRRREEVPGTPAALPVRRGDWRSAPPIRRVVPDHPLVNPVERFSGSLTSWRSPAHLAPLGHRVDVDEPSGVVEGVVQRVVEPPTGEGRARAAESGAPLVGARTHPVPHPVPHPAPRPLPQPTPVDGAHPAEPLAEPLSPIPAPAPTAPSTPRRGLGLPITARGDTGGTDPPPVQRIEFGPPPRASGPPPPEVGPPRVARRDTGPPDPIGAANPVEPGATPSRRTGPPAPSPEELLDKLYDPLVRRLKAELWLDRERRGSLTDRWR</sequence>
<keyword evidence="3" id="KW-1185">Reference proteome</keyword>
<feature type="compositionally biased region" description="Pro residues" evidence="1">
    <location>
        <begin position="109"/>
        <end position="125"/>
    </location>
</feature>
<feature type="region of interest" description="Disordered" evidence="1">
    <location>
        <begin position="1"/>
        <end position="22"/>
    </location>
</feature>
<organism evidence="2 3">
    <name type="scientific">Saccharothrix xinjiangensis</name>
    <dbReference type="NCBI Taxonomy" id="204798"/>
    <lineage>
        <taxon>Bacteria</taxon>
        <taxon>Bacillati</taxon>
        <taxon>Actinomycetota</taxon>
        <taxon>Actinomycetes</taxon>
        <taxon>Pseudonocardiales</taxon>
        <taxon>Pseudonocardiaceae</taxon>
        <taxon>Saccharothrix</taxon>
    </lineage>
</organism>
<evidence type="ECO:0000256" key="1">
    <source>
        <dbReference type="SAM" id="MobiDB-lite"/>
    </source>
</evidence>
<protein>
    <submittedName>
        <fullName evidence="2">Uncharacterized protein</fullName>
    </submittedName>
</protein>
<dbReference type="RefSeq" id="WP_344040526.1">
    <property type="nucleotide sequence ID" value="NZ_BAAAKE010000023.1"/>
</dbReference>
<feature type="compositionally biased region" description="Pro residues" evidence="1">
    <location>
        <begin position="141"/>
        <end position="151"/>
    </location>
</feature>